<name>V9DG07_9EURO</name>
<reference evidence="2 3" key="1">
    <citation type="submission" date="2013-03" db="EMBL/GenBank/DDBJ databases">
        <title>The Genome Sequence of Cladophialophora carrionii CBS 160.54.</title>
        <authorList>
            <consortium name="The Broad Institute Genomics Platform"/>
            <person name="Cuomo C."/>
            <person name="de Hoog S."/>
            <person name="Gorbushina A."/>
            <person name="Walker B."/>
            <person name="Young S.K."/>
            <person name="Zeng Q."/>
            <person name="Gargeya S."/>
            <person name="Fitzgerald M."/>
            <person name="Haas B."/>
            <person name="Abouelleil A."/>
            <person name="Allen A.W."/>
            <person name="Alvarado L."/>
            <person name="Arachchi H.M."/>
            <person name="Berlin A.M."/>
            <person name="Chapman S.B."/>
            <person name="Gainer-Dewar J."/>
            <person name="Goldberg J."/>
            <person name="Griggs A."/>
            <person name="Gujja S."/>
            <person name="Hansen M."/>
            <person name="Howarth C."/>
            <person name="Imamovic A."/>
            <person name="Ireland A."/>
            <person name="Larimer J."/>
            <person name="McCowan C."/>
            <person name="Murphy C."/>
            <person name="Pearson M."/>
            <person name="Poon T.W."/>
            <person name="Priest M."/>
            <person name="Roberts A."/>
            <person name="Saif S."/>
            <person name="Shea T."/>
            <person name="Sisk P."/>
            <person name="Sykes S."/>
            <person name="Wortman J."/>
            <person name="Nusbaum C."/>
            <person name="Birren B."/>
        </authorList>
    </citation>
    <scope>NUCLEOTIDE SEQUENCE [LARGE SCALE GENOMIC DNA]</scope>
    <source>
        <strain evidence="2 3">CBS 160.54</strain>
    </source>
</reference>
<sequence length="154" mass="17797">MMRQEEISQLTAFHAAHFPGQPIPQLTMIQHQVEGQTEPDHLTGINDDELGYYDDGTKRTLTNEQIKMFRHSEIQRLLNERRAAREKDEKPVNTEPDRSSSATRNSRKHRFHDEPSTHHPNVNTLVYDEQPESHSASTATEKGFLWPVLGQRES</sequence>
<dbReference type="EMBL" id="KB822703">
    <property type="protein sequence ID" value="ETI25824.1"/>
    <property type="molecule type" value="Genomic_DNA"/>
</dbReference>
<dbReference type="OrthoDB" id="5422320at2759"/>
<dbReference type="Proteomes" id="UP000030678">
    <property type="component" value="Unassembled WGS sequence"/>
</dbReference>
<dbReference type="AlphaFoldDB" id="V9DG07"/>
<feature type="region of interest" description="Disordered" evidence="1">
    <location>
        <begin position="80"/>
        <end position="154"/>
    </location>
</feature>
<dbReference type="PANTHER" id="PTHR40642">
    <property type="entry name" value="YALI0F31295P"/>
    <property type="match status" value="1"/>
</dbReference>
<evidence type="ECO:0000313" key="3">
    <source>
        <dbReference type="Proteomes" id="UP000030678"/>
    </source>
</evidence>
<gene>
    <name evidence="2" type="ORF">G647_02600</name>
</gene>
<proteinExistence type="predicted"/>
<dbReference type="RefSeq" id="XP_008725169.1">
    <property type="nucleotide sequence ID" value="XM_008726947.1"/>
</dbReference>
<accession>V9DG07</accession>
<dbReference type="VEuPathDB" id="FungiDB:G647_02600"/>
<protein>
    <submittedName>
        <fullName evidence="2">Uncharacterized protein</fullName>
    </submittedName>
</protein>
<dbReference type="PANTHER" id="PTHR40642:SF1">
    <property type="entry name" value="YALI0F31295P"/>
    <property type="match status" value="1"/>
</dbReference>
<organism evidence="2 3">
    <name type="scientific">Cladophialophora carrionii CBS 160.54</name>
    <dbReference type="NCBI Taxonomy" id="1279043"/>
    <lineage>
        <taxon>Eukaryota</taxon>
        <taxon>Fungi</taxon>
        <taxon>Dikarya</taxon>
        <taxon>Ascomycota</taxon>
        <taxon>Pezizomycotina</taxon>
        <taxon>Eurotiomycetes</taxon>
        <taxon>Chaetothyriomycetidae</taxon>
        <taxon>Chaetothyriales</taxon>
        <taxon>Herpotrichiellaceae</taxon>
        <taxon>Cladophialophora</taxon>
    </lineage>
</organism>
<feature type="compositionally biased region" description="Basic and acidic residues" evidence="1">
    <location>
        <begin position="80"/>
        <end position="98"/>
    </location>
</feature>
<evidence type="ECO:0000313" key="2">
    <source>
        <dbReference type="EMBL" id="ETI25824.1"/>
    </source>
</evidence>
<dbReference type="Pfam" id="PF12720">
    <property type="entry name" value="DUF3807"/>
    <property type="match status" value="1"/>
</dbReference>
<evidence type="ECO:0000256" key="1">
    <source>
        <dbReference type="SAM" id="MobiDB-lite"/>
    </source>
</evidence>
<dbReference type="HOGENOM" id="CLU_1695261_0_0_1"/>
<dbReference type="InterPro" id="IPR024526">
    <property type="entry name" value="DUF3807"/>
</dbReference>
<dbReference type="GeneID" id="19981093"/>